<evidence type="ECO:0000313" key="3">
    <source>
        <dbReference type="Proteomes" id="UP000462152"/>
    </source>
</evidence>
<dbReference type="CDD" id="cd00093">
    <property type="entry name" value="HTH_XRE"/>
    <property type="match status" value="1"/>
</dbReference>
<dbReference type="EMBL" id="WOGT01000003">
    <property type="protein sequence ID" value="MUN55049.1"/>
    <property type="molecule type" value="Genomic_DNA"/>
</dbReference>
<dbReference type="InterPro" id="IPR001387">
    <property type="entry name" value="Cro/C1-type_HTH"/>
</dbReference>
<sequence length="140" mass="15741">MPRRFCARIHCIPHPVPSTLCIIEDIGVCQVYLVDRNPVRPDSGSMTSDSLDRQTAQRLGSLLQSHRADLGITQEKVALAAGISRQHYQQMEYGYSDRATRNPSNPKLRSLMSVVAILEIPREEVLKALWPDEKDDGVDE</sequence>
<protein>
    <submittedName>
        <fullName evidence="2">Helix-turn-helix domain-containing protein</fullName>
    </submittedName>
</protein>
<organism evidence="2 3">
    <name type="scientific">Rothia koreensis</name>
    <dbReference type="NCBI Taxonomy" id="592378"/>
    <lineage>
        <taxon>Bacteria</taxon>
        <taxon>Bacillati</taxon>
        <taxon>Actinomycetota</taxon>
        <taxon>Actinomycetes</taxon>
        <taxon>Micrococcales</taxon>
        <taxon>Micrococcaceae</taxon>
        <taxon>Rothia</taxon>
    </lineage>
</organism>
<dbReference type="InterPro" id="IPR010982">
    <property type="entry name" value="Lambda_DNA-bd_dom_sf"/>
</dbReference>
<evidence type="ECO:0000313" key="2">
    <source>
        <dbReference type="EMBL" id="MUN55049.1"/>
    </source>
</evidence>
<dbReference type="Gene3D" id="1.10.260.40">
    <property type="entry name" value="lambda repressor-like DNA-binding domains"/>
    <property type="match status" value="1"/>
</dbReference>
<name>A0A7K1LIN7_9MICC</name>
<evidence type="ECO:0000259" key="1">
    <source>
        <dbReference type="PROSITE" id="PS50943"/>
    </source>
</evidence>
<dbReference type="PROSITE" id="PS50943">
    <property type="entry name" value="HTH_CROC1"/>
    <property type="match status" value="1"/>
</dbReference>
<dbReference type="Pfam" id="PF01381">
    <property type="entry name" value="HTH_3"/>
    <property type="match status" value="1"/>
</dbReference>
<proteinExistence type="predicted"/>
<dbReference type="GO" id="GO:0003677">
    <property type="term" value="F:DNA binding"/>
    <property type="evidence" value="ECO:0007669"/>
    <property type="project" value="InterPro"/>
</dbReference>
<gene>
    <name evidence="2" type="ORF">GMA10_07480</name>
</gene>
<reference evidence="2 3" key="1">
    <citation type="submission" date="2019-12" db="EMBL/GenBank/DDBJ databases">
        <authorList>
            <person name="Li J."/>
            <person name="Shi Y."/>
            <person name="Xu G."/>
            <person name="Xiao D."/>
            <person name="Ran X."/>
        </authorList>
    </citation>
    <scope>NUCLEOTIDE SEQUENCE [LARGE SCALE GENOMIC DNA]</scope>
    <source>
        <strain evidence="2 3">JCM 15915</strain>
    </source>
</reference>
<comment type="caution">
    <text evidence="2">The sequence shown here is derived from an EMBL/GenBank/DDBJ whole genome shotgun (WGS) entry which is preliminary data.</text>
</comment>
<accession>A0A7K1LIN7</accession>
<dbReference type="SMART" id="SM00530">
    <property type="entry name" value="HTH_XRE"/>
    <property type="match status" value="1"/>
</dbReference>
<dbReference type="AlphaFoldDB" id="A0A7K1LIN7"/>
<feature type="domain" description="HTH cro/C1-type" evidence="1">
    <location>
        <begin position="63"/>
        <end position="125"/>
    </location>
</feature>
<dbReference type="Proteomes" id="UP000462152">
    <property type="component" value="Unassembled WGS sequence"/>
</dbReference>
<keyword evidence="3" id="KW-1185">Reference proteome</keyword>
<dbReference type="SUPFAM" id="SSF47413">
    <property type="entry name" value="lambda repressor-like DNA-binding domains"/>
    <property type="match status" value="1"/>
</dbReference>